<dbReference type="Proteomes" id="UP000649829">
    <property type="component" value="Unassembled WGS sequence"/>
</dbReference>
<dbReference type="InterPro" id="IPR023210">
    <property type="entry name" value="NADP_OxRdtase_dom"/>
</dbReference>
<feature type="domain" description="NADP-dependent oxidoreductase" evidence="2">
    <location>
        <begin position="17"/>
        <end position="338"/>
    </location>
</feature>
<organism evidence="3 4">
    <name type="scientific">Pseudooceanicola nanhaiensis</name>
    <dbReference type="NCBI Taxonomy" id="375761"/>
    <lineage>
        <taxon>Bacteria</taxon>
        <taxon>Pseudomonadati</taxon>
        <taxon>Pseudomonadota</taxon>
        <taxon>Alphaproteobacteria</taxon>
        <taxon>Rhodobacterales</taxon>
        <taxon>Paracoccaceae</taxon>
        <taxon>Pseudooceanicola</taxon>
    </lineage>
</organism>
<evidence type="ECO:0000256" key="1">
    <source>
        <dbReference type="ARBA" id="ARBA00023002"/>
    </source>
</evidence>
<sequence length="346" mass="38073">MQTNRLGHSGIEVSRYCLGSITWGGPTPLTEAHAQIDRALAHGINFIDTAELYPVTPIRAETVGRTERIIGLWFAQNGRRGDVVLATQHAGGGQRMVRQGAAITPETIRTAVEGSLRRLKTDYIDLYQFHWPNRPTWRDPHFPDDGHRADPRAVIANMEACLGALEAERKRGTIRQFGLSNETAWGMAQWLRLAEAGAGPRPVSVQNEYSLLCRHPDADMAEVFVNEEVGLLAYAPLALGLLTGKYQGGARPKASRLAMMPDLGGRKTALALRAVDDYLDVALKHDIDVVGLALNWVASRRITTSVVFGATTTEQLDRILGQIDLELSPEVLADVEAVRRAWPMPF</sequence>
<name>A0A917WAQ5_9RHOB</name>
<dbReference type="Gene3D" id="3.20.20.100">
    <property type="entry name" value="NADP-dependent oxidoreductase domain"/>
    <property type="match status" value="1"/>
</dbReference>
<dbReference type="GO" id="GO:0016491">
    <property type="term" value="F:oxidoreductase activity"/>
    <property type="evidence" value="ECO:0007669"/>
    <property type="project" value="UniProtKB-KW"/>
</dbReference>
<dbReference type="AlphaFoldDB" id="A0A917WAQ5"/>
<evidence type="ECO:0000259" key="2">
    <source>
        <dbReference type="Pfam" id="PF00248"/>
    </source>
</evidence>
<reference evidence="3" key="2">
    <citation type="submission" date="2020-09" db="EMBL/GenBank/DDBJ databases">
        <authorList>
            <person name="Sun Q."/>
            <person name="Zhou Y."/>
        </authorList>
    </citation>
    <scope>NUCLEOTIDE SEQUENCE</scope>
    <source>
        <strain evidence="3">CGMCC 1.6293</strain>
    </source>
</reference>
<evidence type="ECO:0000313" key="4">
    <source>
        <dbReference type="Proteomes" id="UP000649829"/>
    </source>
</evidence>
<dbReference type="InterPro" id="IPR036812">
    <property type="entry name" value="NAD(P)_OxRdtase_dom_sf"/>
</dbReference>
<comment type="caution">
    <text evidence="3">The sequence shown here is derived from an EMBL/GenBank/DDBJ whole genome shotgun (WGS) entry which is preliminary data.</text>
</comment>
<dbReference type="Pfam" id="PF00248">
    <property type="entry name" value="Aldo_ket_red"/>
    <property type="match status" value="1"/>
</dbReference>
<keyword evidence="4" id="KW-1185">Reference proteome</keyword>
<accession>A0A917WAQ5</accession>
<dbReference type="PANTHER" id="PTHR43364:SF4">
    <property type="entry name" value="NAD(P)-LINKED OXIDOREDUCTASE SUPERFAMILY PROTEIN"/>
    <property type="match status" value="1"/>
</dbReference>
<proteinExistence type="predicted"/>
<dbReference type="RefSeq" id="WP_028285310.1">
    <property type="nucleotide sequence ID" value="NZ_BMLF01000001.1"/>
</dbReference>
<dbReference type="SUPFAM" id="SSF51430">
    <property type="entry name" value="NAD(P)-linked oxidoreductase"/>
    <property type="match status" value="1"/>
</dbReference>
<keyword evidence="1" id="KW-0560">Oxidoreductase</keyword>
<dbReference type="PANTHER" id="PTHR43364">
    <property type="entry name" value="NADH-SPECIFIC METHYLGLYOXAL REDUCTASE-RELATED"/>
    <property type="match status" value="1"/>
</dbReference>
<protein>
    <submittedName>
        <fullName evidence="3">NADP-dependent oxidoreductase</fullName>
    </submittedName>
</protein>
<gene>
    <name evidence="3" type="ORF">GCM10011534_03540</name>
</gene>
<reference evidence="3" key="1">
    <citation type="journal article" date="2014" name="Int. J. Syst. Evol. Microbiol.">
        <title>Complete genome sequence of Corynebacterium casei LMG S-19264T (=DSM 44701T), isolated from a smear-ripened cheese.</title>
        <authorList>
            <consortium name="US DOE Joint Genome Institute (JGI-PGF)"/>
            <person name="Walter F."/>
            <person name="Albersmeier A."/>
            <person name="Kalinowski J."/>
            <person name="Ruckert C."/>
        </authorList>
    </citation>
    <scope>NUCLEOTIDE SEQUENCE</scope>
    <source>
        <strain evidence="3">CGMCC 1.6293</strain>
    </source>
</reference>
<dbReference type="InterPro" id="IPR050523">
    <property type="entry name" value="AKR_Detox_Biosynth"/>
</dbReference>
<evidence type="ECO:0000313" key="3">
    <source>
        <dbReference type="EMBL" id="GGL84971.1"/>
    </source>
</evidence>
<dbReference type="EMBL" id="BMLF01000001">
    <property type="protein sequence ID" value="GGL84971.1"/>
    <property type="molecule type" value="Genomic_DNA"/>
</dbReference>